<protein>
    <submittedName>
        <fullName evidence="1">Uncharacterized protein</fullName>
    </submittedName>
</protein>
<evidence type="ECO:0000313" key="1">
    <source>
        <dbReference type="EMBL" id="KNZ45467.1"/>
    </source>
</evidence>
<organism evidence="1 2">
    <name type="scientific">Puccinia sorghi</name>
    <dbReference type="NCBI Taxonomy" id="27349"/>
    <lineage>
        <taxon>Eukaryota</taxon>
        <taxon>Fungi</taxon>
        <taxon>Dikarya</taxon>
        <taxon>Basidiomycota</taxon>
        <taxon>Pucciniomycotina</taxon>
        <taxon>Pucciniomycetes</taxon>
        <taxon>Pucciniales</taxon>
        <taxon>Pucciniaceae</taxon>
        <taxon>Puccinia</taxon>
    </lineage>
</organism>
<accession>A0A0L6UB50</accession>
<dbReference type="VEuPathDB" id="FungiDB:VP01_8083g1"/>
<sequence>MDEINPTILKTTMKAIPMLSEENIFELALFQIRGMKDHMINGKPLKQRRHYRTLESNIKAFYLFQTLKSNEGIQSIHQYYLQHEQHCKRNLLKCLKLTCNMLQPSCHPNSTCVYTLGSPRNSYE</sequence>
<gene>
    <name evidence="1" type="ORF">VP01_8083g1</name>
</gene>
<keyword evidence="2" id="KW-1185">Reference proteome</keyword>
<evidence type="ECO:0000313" key="2">
    <source>
        <dbReference type="Proteomes" id="UP000037035"/>
    </source>
</evidence>
<name>A0A0L6UB50_9BASI</name>
<proteinExistence type="predicted"/>
<dbReference type="EMBL" id="LAVV01013587">
    <property type="protein sequence ID" value="KNZ45467.1"/>
    <property type="molecule type" value="Genomic_DNA"/>
</dbReference>
<dbReference type="AlphaFoldDB" id="A0A0L6UB50"/>
<reference evidence="1 2" key="1">
    <citation type="submission" date="2015-08" db="EMBL/GenBank/DDBJ databases">
        <title>Next Generation Sequencing and Analysis of the Genome of Puccinia sorghi L Schw, the Causal Agent of Maize Common Rust.</title>
        <authorList>
            <person name="Rochi L."/>
            <person name="Burguener G."/>
            <person name="Darino M."/>
            <person name="Turjanski A."/>
            <person name="Kreff E."/>
            <person name="Dieguez M.J."/>
            <person name="Sacco F."/>
        </authorList>
    </citation>
    <scope>NUCLEOTIDE SEQUENCE [LARGE SCALE GENOMIC DNA]</scope>
    <source>
        <strain evidence="1 2">RO10H11247</strain>
    </source>
</reference>
<dbReference type="Proteomes" id="UP000037035">
    <property type="component" value="Unassembled WGS sequence"/>
</dbReference>
<comment type="caution">
    <text evidence="1">The sequence shown here is derived from an EMBL/GenBank/DDBJ whole genome shotgun (WGS) entry which is preliminary data.</text>
</comment>